<keyword evidence="2" id="KW-1185">Reference proteome</keyword>
<evidence type="ECO:0000313" key="1">
    <source>
        <dbReference type="EMBL" id="NEX23264.1"/>
    </source>
</evidence>
<dbReference type="EMBL" id="JAAIJR010000175">
    <property type="protein sequence ID" value="NEX23264.1"/>
    <property type="molecule type" value="Genomic_DNA"/>
</dbReference>
<proteinExistence type="predicted"/>
<dbReference type="SUPFAM" id="SSF56935">
    <property type="entry name" value="Porins"/>
    <property type="match status" value="1"/>
</dbReference>
<dbReference type="RefSeq" id="WP_164656701.1">
    <property type="nucleotide sequence ID" value="NZ_JAAIJR010000175.1"/>
</dbReference>
<gene>
    <name evidence="1" type="ORF">G3480_23695</name>
</gene>
<reference evidence="2" key="1">
    <citation type="journal article" date="2020" name="Microbiol. Resour. Announc.">
        <title>Draft Genome Sequences of Thiorhodococcus mannitoliphagus and Thiorhodococcus minor, Purple Sulfur Photosynthetic Bacteria in the Gammaproteobacterial Family Chromatiaceae.</title>
        <authorList>
            <person name="Aviles F.A."/>
            <person name="Meyer T.E."/>
            <person name="Kyndt J.A."/>
        </authorList>
    </citation>
    <scope>NUCLEOTIDE SEQUENCE [LARGE SCALE GENOMIC DNA]</scope>
    <source>
        <strain evidence="2">DSM 18266</strain>
    </source>
</reference>
<dbReference type="AlphaFoldDB" id="A0A6P1E5G6"/>
<reference evidence="1 2" key="2">
    <citation type="submission" date="2020-02" db="EMBL/GenBank/DDBJ databases">
        <title>Genome sequences of Thiorhodococcus mannitoliphagus and Thiorhodococcus minor, purple sulfur photosynthetic bacteria in the gammaproteobacterial family, Chromatiaceae.</title>
        <authorList>
            <person name="Aviles F.A."/>
            <person name="Meyer T.E."/>
            <person name="Kyndt J.A."/>
        </authorList>
    </citation>
    <scope>NUCLEOTIDE SEQUENCE [LARGE SCALE GENOMIC DNA]</scope>
    <source>
        <strain evidence="1 2">DSM 18266</strain>
    </source>
</reference>
<accession>A0A6P1E5G6</accession>
<evidence type="ECO:0000313" key="2">
    <source>
        <dbReference type="Proteomes" id="UP000471640"/>
    </source>
</evidence>
<comment type="caution">
    <text evidence="1">The sequence shown here is derived from an EMBL/GenBank/DDBJ whole genome shotgun (WGS) entry which is preliminary data.</text>
</comment>
<dbReference type="Proteomes" id="UP000471640">
    <property type="component" value="Unassembled WGS sequence"/>
</dbReference>
<sequence>MYKSAIRTLCLGLDILVGLLLTGLLLSSPTAAEDLISPLRLSGFGTLGATYSSEDDLHPLREWGQPDTFQGHWSWRLDSLLGVQANARISSQLDAAVQLVLKERAEQSLDESTEWAYLGWRPNSEATLRVGRLGLDFYLLSDYRNVGYAYLWERPPVEFYGPLLPLNFDGIDAAYRLSVAGGDLIAKVFLGQTTRTIQLQRSVGSDNVELSPLWGGRLSFERGAWRLSAGLAQVTFNGQVGSLTRSGLLPGLENPLVQAFWPQAGDYALDLRYDGKSATFYAIGAAFEDSDWQVSSEIGYLSSEWTPLSDILSAYLSVGRRFGRFTPYAVVSTVRPLEDIDPVVAPSAIGLALSSDLRTLYSATDGFYSALGMDQSTLSLGTRWDFHRNIALKLQWSHSRIRSGDLWATEHSFEAIKDRDVNFISVSLDWMF</sequence>
<name>A0A6P1E5G6_9GAMM</name>
<evidence type="ECO:0008006" key="3">
    <source>
        <dbReference type="Google" id="ProtNLM"/>
    </source>
</evidence>
<protein>
    <recommendedName>
        <fullName evidence="3">Porin</fullName>
    </recommendedName>
</protein>
<organism evidence="1 2">
    <name type="scientific">Thiorhodococcus mannitoliphagus</name>
    <dbReference type="NCBI Taxonomy" id="329406"/>
    <lineage>
        <taxon>Bacteria</taxon>
        <taxon>Pseudomonadati</taxon>
        <taxon>Pseudomonadota</taxon>
        <taxon>Gammaproteobacteria</taxon>
        <taxon>Chromatiales</taxon>
        <taxon>Chromatiaceae</taxon>
        <taxon>Thiorhodococcus</taxon>
    </lineage>
</organism>